<reference evidence="1" key="1">
    <citation type="submission" date="2020-08" db="EMBL/GenBank/DDBJ databases">
        <title>Multicomponent nature underlies the extraordinary mechanical properties of spider dragline silk.</title>
        <authorList>
            <person name="Kono N."/>
            <person name="Nakamura H."/>
            <person name="Mori M."/>
            <person name="Yoshida Y."/>
            <person name="Ohtoshi R."/>
            <person name="Malay A.D."/>
            <person name="Moran D.A.P."/>
            <person name="Tomita M."/>
            <person name="Numata K."/>
            <person name="Arakawa K."/>
        </authorList>
    </citation>
    <scope>NUCLEOTIDE SEQUENCE</scope>
</reference>
<evidence type="ECO:0000313" key="2">
    <source>
        <dbReference type="Proteomes" id="UP000886998"/>
    </source>
</evidence>
<proteinExistence type="predicted"/>
<comment type="caution">
    <text evidence="1">The sequence shown here is derived from an EMBL/GenBank/DDBJ whole genome shotgun (WGS) entry which is preliminary data.</text>
</comment>
<organism evidence="1 2">
    <name type="scientific">Trichonephila inaurata madagascariensis</name>
    <dbReference type="NCBI Taxonomy" id="2747483"/>
    <lineage>
        <taxon>Eukaryota</taxon>
        <taxon>Metazoa</taxon>
        <taxon>Ecdysozoa</taxon>
        <taxon>Arthropoda</taxon>
        <taxon>Chelicerata</taxon>
        <taxon>Arachnida</taxon>
        <taxon>Araneae</taxon>
        <taxon>Araneomorphae</taxon>
        <taxon>Entelegynae</taxon>
        <taxon>Araneoidea</taxon>
        <taxon>Nephilidae</taxon>
        <taxon>Trichonephila</taxon>
        <taxon>Trichonephila inaurata</taxon>
    </lineage>
</organism>
<gene>
    <name evidence="1" type="ORF">TNIN_109121</name>
</gene>
<dbReference type="Proteomes" id="UP000886998">
    <property type="component" value="Unassembled WGS sequence"/>
</dbReference>
<protein>
    <submittedName>
        <fullName evidence="1">Uncharacterized protein</fullName>
    </submittedName>
</protein>
<sequence length="99" mass="11409">MSGNHSHLLKQFEPQSDEETELKTCFLHIQQRDKKRHPLLEECLLGTGLEYAARLKYLLPRTQLQVHLITTAFNESGGLRDQLSMRLKDFGGDLKCGRE</sequence>
<accession>A0A8X6MFM0</accession>
<evidence type="ECO:0000313" key="1">
    <source>
        <dbReference type="EMBL" id="GFS53997.1"/>
    </source>
</evidence>
<dbReference type="EMBL" id="BMAV01026850">
    <property type="protein sequence ID" value="GFS53997.1"/>
    <property type="molecule type" value="Genomic_DNA"/>
</dbReference>
<keyword evidence="2" id="KW-1185">Reference proteome</keyword>
<dbReference type="AlphaFoldDB" id="A0A8X6MFM0"/>
<name>A0A8X6MFM0_9ARAC</name>